<evidence type="ECO:0000256" key="1">
    <source>
        <dbReference type="SAM" id="MobiDB-lite"/>
    </source>
</evidence>
<proteinExistence type="predicted"/>
<protein>
    <submittedName>
        <fullName evidence="2">Uncharacterized protein</fullName>
    </submittedName>
</protein>
<gene>
    <name evidence="2" type="ORF">BPOR_0005g00110</name>
</gene>
<feature type="region of interest" description="Disordered" evidence="1">
    <location>
        <begin position="125"/>
        <end position="164"/>
    </location>
</feature>
<dbReference type="AlphaFoldDB" id="A0A4Z1L660"/>
<accession>A0A4Z1L660</accession>
<evidence type="ECO:0000313" key="3">
    <source>
        <dbReference type="Proteomes" id="UP000297280"/>
    </source>
</evidence>
<comment type="caution">
    <text evidence="2">The sequence shown here is derived from an EMBL/GenBank/DDBJ whole genome shotgun (WGS) entry which is preliminary data.</text>
</comment>
<organism evidence="2 3">
    <name type="scientific">Botrytis porri</name>
    <dbReference type="NCBI Taxonomy" id="87229"/>
    <lineage>
        <taxon>Eukaryota</taxon>
        <taxon>Fungi</taxon>
        <taxon>Dikarya</taxon>
        <taxon>Ascomycota</taxon>
        <taxon>Pezizomycotina</taxon>
        <taxon>Leotiomycetes</taxon>
        <taxon>Helotiales</taxon>
        <taxon>Sclerotiniaceae</taxon>
        <taxon>Botrytis</taxon>
    </lineage>
</organism>
<name>A0A4Z1L660_9HELO</name>
<dbReference type="EMBL" id="PQXO01000005">
    <property type="protein sequence ID" value="TGO92322.1"/>
    <property type="molecule type" value="Genomic_DNA"/>
</dbReference>
<sequence length="164" mass="19092">MKGVGWGSLEMEGEFPWLKTSSSEKKGRGNRGVRRERLGPSDIVFPSSSSSSEEKEVEKPAYMREVVRNWEGEKEGLKEKIKEKENEEEETSFSYKITWVYYGITRDENGKEILRECAQMPEGVEMDFESEESFGEEKEEDLKEDSDVVQGEEEEEEQIWKIDL</sequence>
<dbReference type="Proteomes" id="UP000297280">
    <property type="component" value="Unassembled WGS sequence"/>
</dbReference>
<evidence type="ECO:0000313" key="2">
    <source>
        <dbReference type="EMBL" id="TGO92322.1"/>
    </source>
</evidence>
<feature type="compositionally biased region" description="Acidic residues" evidence="1">
    <location>
        <begin position="125"/>
        <end position="144"/>
    </location>
</feature>
<feature type="region of interest" description="Disordered" evidence="1">
    <location>
        <begin position="17"/>
        <end position="60"/>
    </location>
</feature>
<feature type="compositionally biased region" description="Basic and acidic residues" evidence="1">
    <location>
        <begin position="22"/>
        <end position="39"/>
    </location>
</feature>
<reference evidence="2 3" key="1">
    <citation type="submission" date="2017-12" db="EMBL/GenBank/DDBJ databases">
        <title>Comparative genomics of Botrytis spp.</title>
        <authorList>
            <person name="Valero-Jimenez C.A."/>
            <person name="Tapia P."/>
            <person name="Veloso J."/>
            <person name="Silva-Moreno E."/>
            <person name="Staats M."/>
            <person name="Valdes J.H."/>
            <person name="Van Kan J.A.L."/>
        </authorList>
    </citation>
    <scope>NUCLEOTIDE SEQUENCE [LARGE SCALE GENOMIC DNA]</scope>
    <source>
        <strain evidence="2 3">MUCL3349</strain>
    </source>
</reference>
<keyword evidence="3" id="KW-1185">Reference proteome</keyword>